<dbReference type="AlphaFoldDB" id="A0A1F6AWV5"/>
<organism evidence="2 3">
    <name type="scientific">Candidatus Gottesmanbacteria bacterium RIFCSPLOWO2_01_FULL_49_10</name>
    <dbReference type="NCBI Taxonomy" id="1798396"/>
    <lineage>
        <taxon>Bacteria</taxon>
        <taxon>Candidatus Gottesmaniibacteriota</taxon>
    </lineage>
</organism>
<dbReference type="EMBL" id="MFJZ01000057">
    <property type="protein sequence ID" value="OGG29174.1"/>
    <property type="molecule type" value="Genomic_DNA"/>
</dbReference>
<sequence length="102" mass="11791">MKIGQRSVWWLIGFVSGISALAWLVNNYSPDSLKIHVLFFSIIFCTSFCLLLYLINNVRRCLLISSGFVVFLVLRSLQLRELLYPLLLVATLLSLELMLRKR</sequence>
<keyword evidence="1" id="KW-0812">Transmembrane</keyword>
<name>A0A1F6AWV5_9BACT</name>
<evidence type="ECO:0000313" key="3">
    <source>
        <dbReference type="Proteomes" id="UP000176409"/>
    </source>
</evidence>
<gene>
    <name evidence="2" type="ORF">A2973_01655</name>
</gene>
<dbReference type="STRING" id="1798396.A2973_01655"/>
<evidence type="ECO:0000256" key="1">
    <source>
        <dbReference type="SAM" id="Phobius"/>
    </source>
</evidence>
<reference evidence="2 3" key="1">
    <citation type="journal article" date="2016" name="Nat. Commun.">
        <title>Thousands of microbial genomes shed light on interconnected biogeochemical processes in an aquifer system.</title>
        <authorList>
            <person name="Anantharaman K."/>
            <person name="Brown C.T."/>
            <person name="Hug L.A."/>
            <person name="Sharon I."/>
            <person name="Castelle C.J."/>
            <person name="Probst A.J."/>
            <person name="Thomas B.C."/>
            <person name="Singh A."/>
            <person name="Wilkins M.J."/>
            <person name="Karaoz U."/>
            <person name="Brodie E.L."/>
            <person name="Williams K.H."/>
            <person name="Hubbard S.S."/>
            <person name="Banfield J.F."/>
        </authorList>
    </citation>
    <scope>NUCLEOTIDE SEQUENCE [LARGE SCALE GENOMIC DNA]</scope>
</reference>
<feature type="transmembrane region" description="Helical" evidence="1">
    <location>
        <begin position="83"/>
        <end position="99"/>
    </location>
</feature>
<feature type="transmembrane region" description="Helical" evidence="1">
    <location>
        <begin position="37"/>
        <end position="54"/>
    </location>
</feature>
<evidence type="ECO:0000313" key="2">
    <source>
        <dbReference type="EMBL" id="OGG29174.1"/>
    </source>
</evidence>
<keyword evidence="1" id="KW-0472">Membrane</keyword>
<accession>A0A1F6AWV5</accession>
<keyword evidence="1" id="KW-1133">Transmembrane helix</keyword>
<protein>
    <submittedName>
        <fullName evidence="2">Uncharacterized protein</fullName>
    </submittedName>
</protein>
<feature type="transmembrane region" description="Helical" evidence="1">
    <location>
        <begin position="61"/>
        <end position="77"/>
    </location>
</feature>
<feature type="transmembrane region" description="Helical" evidence="1">
    <location>
        <begin position="7"/>
        <end position="25"/>
    </location>
</feature>
<comment type="caution">
    <text evidence="2">The sequence shown here is derived from an EMBL/GenBank/DDBJ whole genome shotgun (WGS) entry which is preliminary data.</text>
</comment>
<dbReference type="Proteomes" id="UP000176409">
    <property type="component" value="Unassembled WGS sequence"/>
</dbReference>
<proteinExistence type="predicted"/>